<sequence length="254" mass="27554">MSGYPNQGFPNPGGYGQEYNQGGYDQGYNQGGYNQNQGYGQGYDQGYNQGYNQGGYNQGGYSQGGNPGDLDLSSLDPNTPLDVLIGQLAGDPSVTESVRGITTYETSARDLEGFDMGEFEARFGSSGEDMSRGIFSFGGGEGKSKTSHQLLGGAAAWAAFKWYENWKRNTTGEKVKHSTLKKMLTAFAVAQVIKVSEKRSSTFQQGLSREVAIEEATRNVSKIASTLEAEYNTSQPAYQYNSYGGGEAENFDRY</sequence>
<accession>A0A9W8HES6</accession>
<keyword evidence="3" id="KW-1185">Reference proteome</keyword>
<evidence type="ECO:0000313" key="3">
    <source>
        <dbReference type="Proteomes" id="UP001140217"/>
    </source>
</evidence>
<dbReference type="EMBL" id="JANBUL010000117">
    <property type="protein sequence ID" value="KAJ2781028.1"/>
    <property type="molecule type" value="Genomic_DNA"/>
</dbReference>
<dbReference type="InterPro" id="IPR022234">
    <property type="entry name" value="DUF3759"/>
</dbReference>
<evidence type="ECO:0000256" key="1">
    <source>
        <dbReference type="SAM" id="MobiDB-lite"/>
    </source>
</evidence>
<organism evidence="2 3">
    <name type="scientific">Coemansia javaensis</name>
    <dbReference type="NCBI Taxonomy" id="2761396"/>
    <lineage>
        <taxon>Eukaryota</taxon>
        <taxon>Fungi</taxon>
        <taxon>Fungi incertae sedis</taxon>
        <taxon>Zoopagomycota</taxon>
        <taxon>Kickxellomycotina</taxon>
        <taxon>Kickxellomycetes</taxon>
        <taxon>Kickxellales</taxon>
        <taxon>Kickxellaceae</taxon>
        <taxon>Coemansia</taxon>
    </lineage>
</organism>
<feature type="region of interest" description="Disordered" evidence="1">
    <location>
        <begin position="1"/>
        <end position="77"/>
    </location>
</feature>
<dbReference type="AlphaFoldDB" id="A0A9W8HES6"/>
<dbReference type="Proteomes" id="UP001140217">
    <property type="component" value="Unassembled WGS sequence"/>
</dbReference>
<protein>
    <submittedName>
        <fullName evidence="2">Uncharacterized protein</fullName>
    </submittedName>
</protein>
<dbReference type="OrthoDB" id="9895617at2759"/>
<comment type="caution">
    <text evidence="2">The sequence shown here is derived from an EMBL/GenBank/DDBJ whole genome shotgun (WGS) entry which is preliminary data.</text>
</comment>
<evidence type="ECO:0000313" key="2">
    <source>
        <dbReference type="EMBL" id="KAJ2781028.1"/>
    </source>
</evidence>
<reference evidence="2" key="1">
    <citation type="submission" date="2022-07" db="EMBL/GenBank/DDBJ databases">
        <title>Phylogenomic reconstructions and comparative analyses of Kickxellomycotina fungi.</title>
        <authorList>
            <person name="Reynolds N.K."/>
            <person name="Stajich J.E."/>
            <person name="Barry K."/>
            <person name="Grigoriev I.V."/>
            <person name="Crous P."/>
            <person name="Smith M.E."/>
        </authorList>
    </citation>
    <scope>NUCLEOTIDE SEQUENCE</scope>
    <source>
        <strain evidence="2">NBRC 105414</strain>
    </source>
</reference>
<proteinExistence type="predicted"/>
<dbReference type="PANTHER" id="PTHR37450:SF1">
    <property type="entry name" value="CIPC PROTEIN"/>
    <property type="match status" value="1"/>
</dbReference>
<gene>
    <name evidence="2" type="ORF">H4R18_003122</name>
</gene>
<name>A0A9W8HES6_9FUNG</name>
<dbReference type="PANTHER" id="PTHR37450">
    <property type="entry name" value="CIPC PROTEIN"/>
    <property type="match status" value="1"/>
</dbReference>
<feature type="compositionally biased region" description="Gly residues" evidence="1">
    <location>
        <begin position="52"/>
        <end position="67"/>
    </location>
</feature>
<dbReference type="Pfam" id="PF12585">
    <property type="entry name" value="DUF3759"/>
    <property type="match status" value="1"/>
</dbReference>
<feature type="compositionally biased region" description="Low complexity" evidence="1">
    <location>
        <begin position="17"/>
        <end position="51"/>
    </location>
</feature>